<evidence type="ECO:0000256" key="2">
    <source>
        <dbReference type="ARBA" id="ARBA00001946"/>
    </source>
</evidence>
<dbReference type="CDD" id="cd03426">
    <property type="entry name" value="NUDIX_CoAse_Nudt7"/>
    <property type="match status" value="1"/>
</dbReference>
<dbReference type="AlphaFoldDB" id="A0AAW9R455"/>
<evidence type="ECO:0000313" key="8">
    <source>
        <dbReference type="EMBL" id="MEJ1250110.1"/>
    </source>
</evidence>
<dbReference type="Proteomes" id="UP001364472">
    <property type="component" value="Unassembled WGS sequence"/>
</dbReference>
<evidence type="ECO:0000256" key="5">
    <source>
        <dbReference type="ARBA" id="ARBA00022842"/>
    </source>
</evidence>
<dbReference type="Gene3D" id="3.90.79.10">
    <property type="entry name" value="Nucleoside Triphosphate Pyrophosphohydrolase"/>
    <property type="match status" value="1"/>
</dbReference>
<evidence type="ECO:0000259" key="7">
    <source>
        <dbReference type="PROSITE" id="PS51462"/>
    </source>
</evidence>
<comment type="cofactor">
    <cofactor evidence="1">
        <name>Mn(2+)</name>
        <dbReference type="ChEBI" id="CHEBI:29035"/>
    </cofactor>
</comment>
<sequence>MRPLSLPINPLTEPERLRQSLLPLSGEPPGPGWNLDEVADVIDPHRMVNAAVLVGLIARPTGAHVLLTRRTDSLQHHAGQVSFPGGRVDPQDRSALDAALREAWEEVAIAPAQVEPLGFLDPYATITGFRVLPLVARLPEDYRAIPNPDEVADAFEVPLAPLLAGDRLVTLSGPYRGRVRSYWEYQVGPHRIWGATAAMLVNLGRRLGAAI</sequence>
<dbReference type="PANTHER" id="PTHR12992:SF11">
    <property type="entry name" value="MITOCHONDRIAL COENZYME A DIPHOSPHATASE NUDT8"/>
    <property type="match status" value="1"/>
</dbReference>
<dbReference type="EMBL" id="JBBDHC010000015">
    <property type="protein sequence ID" value="MEJ1250110.1"/>
    <property type="molecule type" value="Genomic_DNA"/>
</dbReference>
<keyword evidence="5" id="KW-0460">Magnesium</keyword>
<keyword evidence="6" id="KW-0464">Manganese</keyword>
<dbReference type="PANTHER" id="PTHR12992">
    <property type="entry name" value="NUDIX HYDROLASE"/>
    <property type="match status" value="1"/>
</dbReference>
<evidence type="ECO:0000313" key="9">
    <source>
        <dbReference type="Proteomes" id="UP001364472"/>
    </source>
</evidence>
<protein>
    <submittedName>
        <fullName evidence="8">CoA pyrophosphatase</fullName>
    </submittedName>
</protein>
<dbReference type="NCBIfam" id="NF007980">
    <property type="entry name" value="PRK10707.1"/>
    <property type="match status" value="1"/>
</dbReference>
<accession>A0AAW9R455</accession>
<gene>
    <name evidence="8" type="ORF">WB794_10560</name>
</gene>
<evidence type="ECO:0000256" key="3">
    <source>
        <dbReference type="ARBA" id="ARBA00022723"/>
    </source>
</evidence>
<dbReference type="GO" id="GO:0010945">
    <property type="term" value="F:coenzyme A diphosphatase activity"/>
    <property type="evidence" value="ECO:0007669"/>
    <property type="project" value="InterPro"/>
</dbReference>
<dbReference type="RefSeq" id="WP_337335811.1">
    <property type="nucleotide sequence ID" value="NZ_JBBDHC010000015.1"/>
</dbReference>
<dbReference type="Pfam" id="PF00293">
    <property type="entry name" value="NUDIX"/>
    <property type="match status" value="1"/>
</dbReference>
<dbReference type="InterPro" id="IPR045121">
    <property type="entry name" value="CoAse"/>
</dbReference>
<dbReference type="SUPFAM" id="SSF55811">
    <property type="entry name" value="Nudix"/>
    <property type="match status" value="1"/>
</dbReference>
<reference evidence="8 9" key="1">
    <citation type="journal article" date="2016" name="Antonie Van Leeuwenhoek">
        <title>Denitratimonas tolerans gen. nov., sp. nov., a denitrifying bacterium isolated from a bioreactor for tannery wastewater treatment.</title>
        <authorList>
            <person name="Han S.I."/>
            <person name="Kim J.O."/>
            <person name="Lee Y.R."/>
            <person name="Ekpeghere K.I."/>
            <person name="Koh S.C."/>
            <person name="Whang K.S."/>
        </authorList>
    </citation>
    <scope>NUCLEOTIDE SEQUENCE [LARGE SCALE GENOMIC DNA]</scope>
    <source>
        <strain evidence="8 9">KACC 17565</strain>
    </source>
</reference>
<dbReference type="GO" id="GO:0046872">
    <property type="term" value="F:metal ion binding"/>
    <property type="evidence" value="ECO:0007669"/>
    <property type="project" value="UniProtKB-KW"/>
</dbReference>
<keyword evidence="9" id="KW-1185">Reference proteome</keyword>
<evidence type="ECO:0000256" key="4">
    <source>
        <dbReference type="ARBA" id="ARBA00022801"/>
    </source>
</evidence>
<dbReference type="InterPro" id="IPR015797">
    <property type="entry name" value="NUDIX_hydrolase-like_dom_sf"/>
</dbReference>
<evidence type="ECO:0000256" key="6">
    <source>
        <dbReference type="ARBA" id="ARBA00023211"/>
    </source>
</evidence>
<dbReference type="InterPro" id="IPR000086">
    <property type="entry name" value="NUDIX_hydrolase_dom"/>
</dbReference>
<comment type="cofactor">
    <cofactor evidence="2">
        <name>Mg(2+)</name>
        <dbReference type="ChEBI" id="CHEBI:18420"/>
    </cofactor>
</comment>
<keyword evidence="4" id="KW-0378">Hydrolase</keyword>
<name>A0AAW9R455_9GAMM</name>
<proteinExistence type="predicted"/>
<feature type="domain" description="Nudix hydrolase" evidence="7">
    <location>
        <begin position="47"/>
        <end position="181"/>
    </location>
</feature>
<keyword evidence="3" id="KW-0479">Metal-binding</keyword>
<dbReference type="PROSITE" id="PS51462">
    <property type="entry name" value="NUDIX"/>
    <property type="match status" value="1"/>
</dbReference>
<comment type="caution">
    <text evidence="8">The sequence shown here is derived from an EMBL/GenBank/DDBJ whole genome shotgun (WGS) entry which is preliminary data.</text>
</comment>
<organism evidence="8 9">
    <name type="scientific">Denitratimonas tolerans</name>
    <dbReference type="NCBI Taxonomy" id="1338420"/>
    <lineage>
        <taxon>Bacteria</taxon>
        <taxon>Pseudomonadati</taxon>
        <taxon>Pseudomonadota</taxon>
        <taxon>Gammaproteobacteria</taxon>
        <taxon>Lysobacterales</taxon>
        <taxon>Lysobacteraceae</taxon>
        <taxon>Denitratimonas</taxon>
    </lineage>
</organism>
<evidence type="ECO:0000256" key="1">
    <source>
        <dbReference type="ARBA" id="ARBA00001936"/>
    </source>
</evidence>